<reference evidence="1 2" key="1">
    <citation type="submission" date="2017-04" db="EMBL/GenBank/DDBJ databases">
        <authorList>
            <person name="Afonso C.L."/>
            <person name="Miller P.J."/>
            <person name="Scott M.A."/>
            <person name="Spackman E."/>
            <person name="Goraichik I."/>
            <person name="Dimitrov K.M."/>
            <person name="Suarez D.L."/>
            <person name="Swayne D.E."/>
        </authorList>
    </citation>
    <scope>NUCLEOTIDE SEQUENCE [LARGE SCALE GENOMIC DNA]</scope>
    <source>
        <strain evidence="1">LMG 28154</strain>
    </source>
</reference>
<gene>
    <name evidence="1" type="ORF">BSIN_0847</name>
</gene>
<protein>
    <submittedName>
        <fullName evidence="1">Uncharacterized protein</fullName>
    </submittedName>
</protein>
<sequence>MGWPTISAPLIGKITLDAELDCIGRAGTPLDERRKRM</sequence>
<evidence type="ECO:0000313" key="2">
    <source>
        <dbReference type="Proteomes" id="UP000198460"/>
    </source>
</evidence>
<organism evidence="1 2">
    <name type="scientific">Burkholderia singularis</name>
    <dbReference type="NCBI Taxonomy" id="1503053"/>
    <lineage>
        <taxon>Bacteria</taxon>
        <taxon>Pseudomonadati</taxon>
        <taxon>Pseudomonadota</taxon>
        <taxon>Betaproteobacteria</taxon>
        <taxon>Burkholderiales</taxon>
        <taxon>Burkholderiaceae</taxon>
        <taxon>Burkholderia</taxon>
        <taxon>pseudomallei group</taxon>
    </lineage>
</organism>
<accession>A0A238HB36</accession>
<dbReference type="EMBL" id="FXAN01000094">
    <property type="protein sequence ID" value="SMG02227.1"/>
    <property type="molecule type" value="Genomic_DNA"/>
</dbReference>
<dbReference type="AlphaFoldDB" id="A0A238HB36"/>
<dbReference type="Proteomes" id="UP000198460">
    <property type="component" value="Unassembled WGS sequence"/>
</dbReference>
<name>A0A238HB36_9BURK</name>
<evidence type="ECO:0000313" key="1">
    <source>
        <dbReference type="EMBL" id="SMG02227.1"/>
    </source>
</evidence>
<proteinExistence type="predicted"/>